<dbReference type="AlphaFoldDB" id="A0A2A6CYK3"/>
<dbReference type="Proteomes" id="UP000005239">
    <property type="component" value="Unassembled WGS sequence"/>
</dbReference>
<feature type="region of interest" description="Disordered" evidence="1">
    <location>
        <begin position="17"/>
        <end position="42"/>
    </location>
</feature>
<organism evidence="2 3">
    <name type="scientific">Pristionchus pacificus</name>
    <name type="common">Parasitic nematode worm</name>
    <dbReference type="NCBI Taxonomy" id="54126"/>
    <lineage>
        <taxon>Eukaryota</taxon>
        <taxon>Metazoa</taxon>
        <taxon>Ecdysozoa</taxon>
        <taxon>Nematoda</taxon>
        <taxon>Chromadorea</taxon>
        <taxon>Rhabditida</taxon>
        <taxon>Rhabditina</taxon>
        <taxon>Diplogasteromorpha</taxon>
        <taxon>Diplogasteroidea</taxon>
        <taxon>Neodiplogasteridae</taxon>
        <taxon>Pristionchus</taxon>
    </lineage>
</organism>
<proteinExistence type="predicted"/>
<evidence type="ECO:0000256" key="1">
    <source>
        <dbReference type="SAM" id="MobiDB-lite"/>
    </source>
</evidence>
<keyword evidence="3" id="KW-1185">Reference proteome</keyword>
<dbReference type="EnsemblMetazoa" id="PPA36569.1">
    <property type="protein sequence ID" value="PPA36569.1"/>
    <property type="gene ID" value="WBGene00274938"/>
</dbReference>
<accession>A0A2A6CYK3</accession>
<evidence type="ECO:0000313" key="2">
    <source>
        <dbReference type="EnsemblMetazoa" id="PPA36569.1"/>
    </source>
</evidence>
<sequence>MSMELIKSNIGSLILRPTLGGHPSNEEYSSSKPNILRSTREDHSTAMSKIKIKGNRRLNAYRATCTSLFERSYILNPFFA</sequence>
<reference evidence="3" key="1">
    <citation type="journal article" date="2008" name="Nat. Genet.">
        <title>The Pristionchus pacificus genome provides a unique perspective on nematode lifestyle and parasitism.</title>
        <authorList>
            <person name="Dieterich C."/>
            <person name="Clifton S.W."/>
            <person name="Schuster L.N."/>
            <person name="Chinwalla A."/>
            <person name="Delehaunty K."/>
            <person name="Dinkelacker I."/>
            <person name="Fulton L."/>
            <person name="Fulton R."/>
            <person name="Godfrey J."/>
            <person name="Minx P."/>
            <person name="Mitreva M."/>
            <person name="Roeseler W."/>
            <person name="Tian H."/>
            <person name="Witte H."/>
            <person name="Yang S.P."/>
            <person name="Wilson R.K."/>
            <person name="Sommer R.J."/>
        </authorList>
    </citation>
    <scope>NUCLEOTIDE SEQUENCE [LARGE SCALE GENOMIC DNA]</scope>
    <source>
        <strain evidence="3">PS312</strain>
    </source>
</reference>
<name>A0A2A6CYK3_PRIPA</name>
<protein>
    <submittedName>
        <fullName evidence="2">Uncharacterized protein</fullName>
    </submittedName>
</protein>
<evidence type="ECO:0000313" key="3">
    <source>
        <dbReference type="Proteomes" id="UP000005239"/>
    </source>
</evidence>
<reference evidence="2" key="2">
    <citation type="submission" date="2022-06" db="UniProtKB">
        <authorList>
            <consortium name="EnsemblMetazoa"/>
        </authorList>
    </citation>
    <scope>IDENTIFICATION</scope>
    <source>
        <strain evidence="2">PS312</strain>
    </source>
</reference>
<gene>
    <name evidence="2" type="primary">WBGene00274938</name>
</gene>
<feature type="compositionally biased region" description="Polar residues" evidence="1">
    <location>
        <begin position="26"/>
        <end position="37"/>
    </location>
</feature>
<accession>A0A8R1UR14</accession>